<feature type="signal peptide" evidence="1">
    <location>
        <begin position="1"/>
        <end position="22"/>
    </location>
</feature>
<feature type="domain" description="DUF305" evidence="2">
    <location>
        <begin position="45"/>
        <end position="172"/>
    </location>
</feature>
<sequence length="185" mass="19511">MTVIIRCVLLLLVLAGCGGQVTGPVPEPPASGTGRSTPFGLTERAFVELAIATDEQAVKLLDVGTKQAVQPALKQLANDIGAARRAEVVELHGLLKAAALEYVNNHKGHDMPGMPTDEEISALEASGPGFDALFAKLLRAHLDESITVVRSAAQAVSDEPTRALARRMETDRIGFTQRLGAVVPV</sequence>
<accession>A0A1W2FR82</accession>
<dbReference type="RefSeq" id="WP_051894931.1">
    <property type="nucleotide sequence ID" value="NZ_FWXV01000010.1"/>
</dbReference>
<dbReference type="Proteomes" id="UP000192674">
    <property type="component" value="Unassembled WGS sequence"/>
</dbReference>
<evidence type="ECO:0000259" key="2">
    <source>
        <dbReference type="Pfam" id="PF03713"/>
    </source>
</evidence>
<dbReference type="EMBL" id="FWXV01000010">
    <property type="protein sequence ID" value="SMD24479.1"/>
    <property type="molecule type" value="Genomic_DNA"/>
</dbReference>
<dbReference type="PROSITE" id="PS51257">
    <property type="entry name" value="PROKAR_LIPOPROTEIN"/>
    <property type="match status" value="1"/>
</dbReference>
<proteinExistence type="predicted"/>
<reference evidence="3 4" key="1">
    <citation type="submission" date="2017-04" db="EMBL/GenBank/DDBJ databases">
        <authorList>
            <person name="Afonso C.L."/>
            <person name="Miller P.J."/>
            <person name="Scott M.A."/>
            <person name="Spackman E."/>
            <person name="Goraichik I."/>
            <person name="Dimitrov K.M."/>
            <person name="Suarez D.L."/>
            <person name="Swayne D.E."/>
        </authorList>
    </citation>
    <scope>NUCLEOTIDE SEQUENCE [LARGE SCALE GENOMIC DNA]</scope>
    <source>
        <strain evidence="3 4">DSM 43828</strain>
    </source>
</reference>
<keyword evidence="4" id="KW-1185">Reference proteome</keyword>
<evidence type="ECO:0000256" key="1">
    <source>
        <dbReference type="SAM" id="SignalP"/>
    </source>
</evidence>
<evidence type="ECO:0000313" key="3">
    <source>
        <dbReference type="EMBL" id="SMD24479.1"/>
    </source>
</evidence>
<keyword evidence="1" id="KW-0732">Signal</keyword>
<dbReference type="OrthoDB" id="3538028at2"/>
<gene>
    <name evidence="3" type="ORF">SAMN05661093_08578</name>
</gene>
<protein>
    <submittedName>
        <fullName evidence="3">Uncharacterized conserved protein, DUF305 family</fullName>
    </submittedName>
</protein>
<dbReference type="InterPro" id="IPR005183">
    <property type="entry name" value="DUF305_CopM-like"/>
</dbReference>
<dbReference type="AlphaFoldDB" id="A0A1W2FR82"/>
<name>A0A1W2FR82_KIBAR</name>
<dbReference type="Gene3D" id="1.20.1260.10">
    <property type="match status" value="1"/>
</dbReference>
<evidence type="ECO:0000313" key="4">
    <source>
        <dbReference type="Proteomes" id="UP000192674"/>
    </source>
</evidence>
<organism evidence="3 4">
    <name type="scientific">Kibdelosporangium aridum</name>
    <dbReference type="NCBI Taxonomy" id="2030"/>
    <lineage>
        <taxon>Bacteria</taxon>
        <taxon>Bacillati</taxon>
        <taxon>Actinomycetota</taxon>
        <taxon>Actinomycetes</taxon>
        <taxon>Pseudonocardiales</taxon>
        <taxon>Pseudonocardiaceae</taxon>
        <taxon>Kibdelosporangium</taxon>
    </lineage>
</organism>
<dbReference type="InterPro" id="IPR012347">
    <property type="entry name" value="Ferritin-like"/>
</dbReference>
<dbReference type="Pfam" id="PF03713">
    <property type="entry name" value="DUF305"/>
    <property type="match status" value="1"/>
</dbReference>
<feature type="chain" id="PRO_5038633291" evidence="1">
    <location>
        <begin position="23"/>
        <end position="185"/>
    </location>
</feature>